<dbReference type="EMBL" id="ML121550">
    <property type="protein sequence ID" value="RPB22634.1"/>
    <property type="molecule type" value="Genomic_DNA"/>
</dbReference>
<name>A0A3N4LIA1_9PEZI</name>
<organism evidence="1 2">
    <name type="scientific">Terfezia boudieri ATCC MYA-4762</name>
    <dbReference type="NCBI Taxonomy" id="1051890"/>
    <lineage>
        <taxon>Eukaryota</taxon>
        <taxon>Fungi</taxon>
        <taxon>Dikarya</taxon>
        <taxon>Ascomycota</taxon>
        <taxon>Pezizomycotina</taxon>
        <taxon>Pezizomycetes</taxon>
        <taxon>Pezizales</taxon>
        <taxon>Pezizaceae</taxon>
        <taxon>Terfezia</taxon>
    </lineage>
</organism>
<evidence type="ECO:0000313" key="2">
    <source>
        <dbReference type="Proteomes" id="UP000267821"/>
    </source>
</evidence>
<accession>A0A3N4LIA1</accession>
<proteinExistence type="predicted"/>
<dbReference type="InParanoid" id="A0A3N4LIA1"/>
<reference evidence="1 2" key="1">
    <citation type="journal article" date="2018" name="Nat. Ecol. Evol.">
        <title>Pezizomycetes genomes reveal the molecular basis of ectomycorrhizal truffle lifestyle.</title>
        <authorList>
            <person name="Murat C."/>
            <person name="Payen T."/>
            <person name="Noel B."/>
            <person name="Kuo A."/>
            <person name="Morin E."/>
            <person name="Chen J."/>
            <person name="Kohler A."/>
            <person name="Krizsan K."/>
            <person name="Balestrini R."/>
            <person name="Da Silva C."/>
            <person name="Montanini B."/>
            <person name="Hainaut M."/>
            <person name="Levati E."/>
            <person name="Barry K.W."/>
            <person name="Belfiori B."/>
            <person name="Cichocki N."/>
            <person name="Clum A."/>
            <person name="Dockter R.B."/>
            <person name="Fauchery L."/>
            <person name="Guy J."/>
            <person name="Iotti M."/>
            <person name="Le Tacon F."/>
            <person name="Lindquist E.A."/>
            <person name="Lipzen A."/>
            <person name="Malagnac F."/>
            <person name="Mello A."/>
            <person name="Molinier V."/>
            <person name="Miyauchi S."/>
            <person name="Poulain J."/>
            <person name="Riccioni C."/>
            <person name="Rubini A."/>
            <person name="Sitrit Y."/>
            <person name="Splivallo R."/>
            <person name="Traeger S."/>
            <person name="Wang M."/>
            <person name="Zifcakova L."/>
            <person name="Wipf D."/>
            <person name="Zambonelli A."/>
            <person name="Paolocci F."/>
            <person name="Nowrousian M."/>
            <person name="Ottonello S."/>
            <person name="Baldrian P."/>
            <person name="Spatafora J.W."/>
            <person name="Henrissat B."/>
            <person name="Nagy L.G."/>
            <person name="Aury J.M."/>
            <person name="Wincker P."/>
            <person name="Grigoriev I.V."/>
            <person name="Bonfante P."/>
            <person name="Martin F.M."/>
        </authorList>
    </citation>
    <scope>NUCLEOTIDE SEQUENCE [LARGE SCALE GENOMIC DNA]</scope>
    <source>
        <strain evidence="1 2">ATCC MYA-4762</strain>
    </source>
</reference>
<evidence type="ECO:0008006" key="3">
    <source>
        <dbReference type="Google" id="ProtNLM"/>
    </source>
</evidence>
<dbReference type="AlphaFoldDB" id="A0A3N4LIA1"/>
<evidence type="ECO:0000313" key="1">
    <source>
        <dbReference type="EMBL" id="RPB22634.1"/>
    </source>
</evidence>
<dbReference type="Proteomes" id="UP000267821">
    <property type="component" value="Unassembled WGS sequence"/>
</dbReference>
<gene>
    <name evidence="1" type="ORF">L211DRAFT_839326</name>
</gene>
<keyword evidence="2" id="KW-1185">Reference proteome</keyword>
<dbReference type="SUPFAM" id="SSF46689">
    <property type="entry name" value="Homeodomain-like"/>
    <property type="match status" value="1"/>
</dbReference>
<sequence length="65" mass="7803">MPPPTTPKRQSWTEAERHEIQDYAQQHPTEGWRAIKRWYESQYPTKTLGQSLLPPASHIPLHWRR</sequence>
<protein>
    <recommendedName>
        <fullName evidence="3">HTH myb-type domain-containing protein</fullName>
    </recommendedName>
</protein>
<dbReference type="InterPro" id="IPR009057">
    <property type="entry name" value="Homeodomain-like_sf"/>
</dbReference>